<sequence length="185" mass="20292">MMRILNWRNTGLVCLLGVTFATGCSKEINGKQVETNESNSIALQSAAGDAIVSDTALARFFKAPFSSRGSRTDFRGEISDTTAIVSLDFLIQKKFTAGDGQRLLLDYADGGLSSKGWKYEVILDKKTGTIKLVPNSVMEAQIVPGSFKTVLATFDRFTSTFTFFTEVKESNNSVVHQVTEILTRQ</sequence>
<evidence type="ECO:0000313" key="2">
    <source>
        <dbReference type="Proteomes" id="UP000321533"/>
    </source>
</evidence>
<reference evidence="1 2" key="1">
    <citation type="journal article" date="2016" name="Int. J. Syst. Evol. Microbiol.">
        <title>Panacibacter ginsenosidivorans gen. nov., sp. nov., with ginsenoside converting activity isolated from soil of a ginseng field.</title>
        <authorList>
            <person name="Siddiqi M.Z."/>
            <person name="Muhammad Shafi S."/>
            <person name="Choi K.D."/>
            <person name="Im W.T."/>
        </authorList>
    </citation>
    <scope>NUCLEOTIDE SEQUENCE [LARGE SCALE GENOMIC DNA]</scope>
    <source>
        <strain evidence="1 2">Gsoil1550</strain>
    </source>
</reference>
<gene>
    <name evidence="1" type="ORF">FRZ67_06830</name>
</gene>
<dbReference type="RefSeq" id="WP_147188822.1">
    <property type="nucleotide sequence ID" value="NZ_CP042435.1"/>
</dbReference>
<evidence type="ECO:0000313" key="1">
    <source>
        <dbReference type="EMBL" id="QEC67022.1"/>
    </source>
</evidence>
<dbReference type="PROSITE" id="PS51257">
    <property type="entry name" value="PROKAR_LIPOPROTEIN"/>
    <property type="match status" value="1"/>
</dbReference>
<dbReference type="EMBL" id="CP042435">
    <property type="protein sequence ID" value="QEC67022.1"/>
    <property type="molecule type" value="Genomic_DNA"/>
</dbReference>
<dbReference type="KEGG" id="pgin:FRZ67_06830"/>
<protein>
    <submittedName>
        <fullName evidence="1">Uncharacterized protein</fullName>
    </submittedName>
</protein>
<proteinExistence type="predicted"/>
<dbReference type="Proteomes" id="UP000321533">
    <property type="component" value="Chromosome"/>
</dbReference>
<name>A0A5B8V6U5_9BACT</name>
<accession>A0A5B8V6U5</accession>
<dbReference type="AlphaFoldDB" id="A0A5B8V6U5"/>
<keyword evidence="2" id="KW-1185">Reference proteome</keyword>
<organism evidence="1 2">
    <name type="scientific">Panacibacter ginsenosidivorans</name>
    <dbReference type="NCBI Taxonomy" id="1813871"/>
    <lineage>
        <taxon>Bacteria</taxon>
        <taxon>Pseudomonadati</taxon>
        <taxon>Bacteroidota</taxon>
        <taxon>Chitinophagia</taxon>
        <taxon>Chitinophagales</taxon>
        <taxon>Chitinophagaceae</taxon>
        <taxon>Panacibacter</taxon>
    </lineage>
</organism>